<dbReference type="NCBIfam" id="NF001484">
    <property type="entry name" value="PRK00331.1"/>
    <property type="match status" value="1"/>
</dbReference>
<keyword evidence="7" id="KW-0315">Glutamine amidotransferase</keyword>
<reference evidence="11 12" key="1">
    <citation type="journal article" date="2016" name="Nat. Commun.">
        <title>Thousands of microbial genomes shed light on interconnected biogeochemical processes in an aquifer system.</title>
        <authorList>
            <person name="Anantharaman K."/>
            <person name="Brown C.T."/>
            <person name="Hug L.A."/>
            <person name="Sharon I."/>
            <person name="Castelle C.J."/>
            <person name="Probst A.J."/>
            <person name="Thomas B.C."/>
            <person name="Singh A."/>
            <person name="Wilkins M.J."/>
            <person name="Karaoz U."/>
            <person name="Brodie E.L."/>
            <person name="Williams K.H."/>
            <person name="Hubbard S.S."/>
            <person name="Banfield J.F."/>
        </authorList>
    </citation>
    <scope>NUCLEOTIDE SEQUENCE [LARGE SCALE GENOMIC DNA]</scope>
</reference>
<dbReference type="InterPro" id="IPR005855">
    <property type="entry name" value="GFAT"/>
</dbReference>
<dbReference type="FunFam" id="3.40.50.10490:FF:000002">
    <property type="entry name" value="Glutamine--fructose-6-phosphate aminotransferase [isomerizing]"/>
    <property type="match status" value="1"/>
</dbReference>
<dbReference type="PROSITE" id="PS51464">
    <property type="entry name" value="SIS"/>
    <property type="match status" value="2"/>
</dbReference>
<dbReference type="FunFam" id="3.60.20.10:FF:000006">
    <property type="entry name" value="Glutamine--fructose-6-phosphate aminotransferase [isomerizing]"/>
    <property type="match status" value="1"/>
</dbReference>
<protein>
    <recommendedName>
        <fullName evidence="3 8">Glutamine--fructose-6-phosphate aminotransferase [isomerizing]</fullName>
        <ecNumber evidence="2 8">2.6.1.16</ecNumber>
    </recommendedName>
    <alternativeName>
        <fullName evidence="8">D-fructose-6-phosphate amidotransferase</fullName>
    </alternativeName>
    <alternativeName>
        <fullName evidence="8">GFAT</fullName>
    </alternativeName>
    <alternativeName>
        <fullName evidence="8">Glucosamine-6-phosphate synthase</fullName>
    </alternativeName>
    <alternativeName>
        <fullName evidence="8">Hexosephosphate aminotransferase</fullName>
    </alternativeName>
    <alternativeName>
        <fullName evidence="8">L-glutamine--D-fructose-6-phosphate amidotransferase</fullName>
    </alternativeName>
</protein>
<comment type="subunit">
    <text evidence="8">Homodimer.</text>
</comment>
<dbReference type="SUPFAM" id="SSF53697">
    <property type="entry name" value="SIS domain"/>
    <property type="match status" value="1"/>
</dbReference>
<evidence type="ECO:0000256" key="2">
    <source>
        <dbReference type="ARBA" id="ARBA00012916"/>
    </source>
</evidence>
<dbReference type="Pfam" id="PF13522">
    <property type="entry name" value="GATase_6"/>
    <property type="match status" value="1"/>
</dbReference>
<dbReference type="CDD" id="cd05008">
    <property type="entry name" value="SIS_GlmS_GlmD_1"/>
    <property type="match status" value="1"/>
</dbReference>
<dbReference type="SUPFAM" id="SSF56235">
    <property type="entry name" value="N-terminal nucleophile aminohydrolases (Ntn hydrolases)"/>
    <property type="match status" value="1"/>
</dbReference>
<evidence type="ECO:0000256" key="8">
    <source>
        <dbReference type="HAMAP-Rule" id="MF_00164"/>
    </source>
</evidence>
<dbReference type="InterPro" id="IPR047084">
    <property type="entry name" value="GFAT_N"/>
</dbReference>
<dbReference type="InterPro" id="IPR035490">
    <property type="entry name" value="GlmS/FrlB_SIS"/>
</dbReference>
<keyword evidence="6" id="KW-0677">Repeat</keyword>
<keyword evidence="8" id="KW-0963">Cytoplasm</keyword>
<comment type="caution">
    <text evidence="11">The sequence shown here is derived from an EMBL/GenBank/DDBJ whole genome shotgun (WGS) entry which is preliminary data.</text>
</comment>
<evidence type="ECO:0000313" key="11">
    <source>
        <dbReference type="EMBL" id="OHA67546.1"/>
    </source>
</evidence>
<dbReference type="CDD" id="cd05009">
    <property type="entry name" value="SIS_GlmS_GlmD_2"/>
    <property type="match status" value="1"/>
</dbReference>
<feature type="domain" description="Glutamine amidotransferase type-2" evidence="9">
    <location>
        <begin position="2"/>
        <end position="219"/>
    </location>
</feature>
<dbReference type="GO" id="GO:0006487">
    <property type="term" value="P:protein N-linked glycosylation"/>
    <property type="evidence" value="ECO:0007669"/>
    <property type="project" value="TreeGrafter"/>
</dbReference>
<dbReference type="GO" id="GO:0097367">
    <property type="term" value="F:carbohydrate derivative binding"/>
    <property type="evidence" value="ECO:0007669"/>
    <property type="project" value="InterPro"/>
</dbReference>
<dbReference type="PANTHER" id="PTHR10937">
    <property type="entry name" value="GLUCOSAMINE--FRUCTOSE-6-PHOSPHATE AMINOTRANSFERASE, ISOMERIZING"/>
    <property type="match status" value="1"/>
</dbReference>
<dbReference type="Gene3D" id="3.40.50.10490">
    <property type="entry name" value="Glucose-6-phosphate isomerase like protein, domain 1"/>
    <property type="match status" value="2"/>
</dbReference>
<feature type="active site" description="Nucleophile; for GATase activity" evidence="8">
    <location>
        <position position="2"/>
    </location>
</feature>
<name>A0A1G2R3Z9_9BACT</name>
<dbReference type="Gene3D" id="3.60.20.10">
    <property type="entry name" value="Glutamine Phosphoribosylpyrophosphate, subunit 1, domain 1"/>
    <property type="match status" value="1"/>
</dbReference>
<dbReference type="GO" id="GO:0004360">
    <property type="term" value="F:glutamine-fructose-6-phosphate transaminase (isomerizing) activity"/>
    <property type="evidence" value="ECO:0007669"/>
    <property type="project" value="UniProtKB-UniRule"/>
</dbReference>
<gene>
    <name evidence="8" type="primary">glmS</name>
    <name evidence="11" type="ORF">A3D59_02085</name>
</gene>
<keyword evidence="4 8" id="KW-0032">Aminotransferase</keyword>
<feature type="domain" description="SIS" evidence="10">
    <location>
        <begin position="283"/>
        <end position="434"/>
    </location>
</feature>
<feature type="active site" description="For Fru-6P isomerization activity" evidence="8">
    <location>
        <position position="612"/>
    </location>
</feature>
<dbReference type="InterPro" id="IPR035466">
    <property type="entry name" value="GlmS/AgaS_SIS"/>
</dbReference>
<keyword evidence="5 8" id="KW-0808">Transferase</keyword>
<evidence type="ECO:0000256" key="3">
    <source>
        <dbReference type="ARBA" id="ARBA00016090"/>
    </source>
</evidence>
<dbReference type="HAMAP" id="MF_00164">
    <property type="entry name" value="GlmS"/>
    <property type="match status" value="1"/>
</dbReference>
<dbReference type="CDD" id="cd00714">
    <property type="entry name" value="GFAT"/>
    <property type="match status" value="1"/>
</dbReference>
<evidence type="ECO:0000259" key="9">
    <source>
        <dbReference type="PROSITE" id="PS51278"/>
    </source>
</evidence>
<evidence type="ECO:0000256" key="1">
    <source>
        <dbReference type="ARBA" id="ARBA00001031"/>
    </source>
</evidence>
<comment type="function">
    <text evidence="8">Catalyzes the first step in hexosamine metabolism, converting fructose-6P into glucosamine-6P using glutamine as a nitrogen source.</text>
</comment>
<proteinExistence type="inferred from homology"/>
<dbReference type="AlphaFoldDB" id="A0A1G2R3Z9"/>
<dbReference type="Pfam" id="PF01380">
    <property type="entry name" value="SIS"/>
    <property type="match status" value="2"/>
</dbReference>
<dbReference type="GO" id="GO:0046349">
    <property type="term" value="P:amino sugar biosynthetic process"/>
    <property type="evidence" value="ECO:0007669"/>
    <property type="project" value="UniProtKB-ARBA"/>
</dbReference>
<dbReference type="InterPro" id="IPR029055">
    <property type="entry name" value="Ntn_hydrolases_N"/>
</dbReference>
<evidence type="ECO:0000256" key="6">
    <source>
        <dbReference type="ARBA" id="ARBA00022737"/>
    </source>
</evidence>
<evidence type="ECO:0000313" key="12">
    <source>
        <dbReference type="Proteomes" id="UP000179258"/>
    </source>
</evidence>
<dbReference type="NCBIfam" id="TIGR01135">
    <property type="entry name" value="glmS"/>
    <property type="match status" value="1"/>
</dbReference>
<dbReference type="PANTHER" id="PTHR10937:SF0">
    <property type="entry name" value="GLUTAMINE--FRUCTOSE-6-PHOSPHATE TRANSAMINASE (ISOMERIZING)"/>
    <property type="match status" value="1"/>
</dbReference>
<dbReference type="GO" id="GO:0005975">
    <property type="term" value="P:carbohydrate metabolic process"/>
    <property type="evidence" value="ECO:0007669"/>
    <property type="project" value="UniProtKB-UniRule"/>
</dbReference>
<evidence type="ECO:0000256" key="5">
    <source>
        <dbReference type="ARBA" id="ARBA00022679"/>
    </source>
</evidence>
<comment type="subcellular location">
    <subcellularLocation>
        <location evidence="8">Cytoplasm</location>
    </subcellularLocation>
</comment>
<sequence>MCGIIGYIGAKKNVALGIEALKRLEYRGYDSAGLAVFDGASGEIFELKTAGRIKNLEEKFQKTAVSGCPFILHTRWATHGVPNEINAHPHHDCKKNIYLVHNGIIENFKSLRRQLEKEGHKFYSETDTEILCHLSEKFFKGNLENAVQEALRKVEGTYALAVISKEDPGKLVIARKSSPLLVGRGKKEFIVASDPAAIVSHTKKVVYLEDGDIAVITSRSLRFLKMKRPDVVLDWDWEEASKGGFPHYTLKEIYEAPEVIENAIRGRLTRLEKFGKLGGLERVEESLKVANRLLISSSGSSYFSSLVGKYLIEEYAGLPVEVEHSAELRHRKPVLDENTAFLTVSQSGETADALAALREAKVATKKKYGKHIVTVGMVNVVGSSIARESENDSRGGGLYNYAGPEIGVASTKVFVSQLVIFALLALFLGRQRGLSPAKVRQVARELRLLSKKAKEVLALDGAIKAVAEKYCGASNFLYIGRKYNFPIALEGALKLKEISYVHAEGYGAGEMKHGPIALIDENFPTVALAPSDAVYKKVISNIMEIKARNGKIIAVATKGNREIKKIADDVVYIPKTLEELTPILSVIPLQLFAYHVAVLRGCDVDKPRNLAKSVTVE</sequence>
<dbReference type="EMBL" id="MHTX01000037">
    <property type="protein sequence ID" value="OHA67546.1"/>
    <property type="molecule type" value="Genomic_DNA"/>
</dbReference>
<organism evidence="11 12">
    <name type="scientific">Candidatus Wildermuthbacteria bacterium RIFCSPHIGHO2_02_FULL_47_17</name>
    <dbReference type="NCBI Taxonomy" id="1802452"/>
    <lineage>
        <taxon>Bacteria</taxon>
        <taxon>Candidatus Wildermuthiibacteriota</taxon>
    </lineage>
</organism>
<dbReference type="GO" id="GO:0006002">
    <property type="term" value="P:fructose 6-phosphate metabolic process"/>
    <property type="evidence" value="ECO:0007669"/>
    <property type="project" value="TreeGrafter"/>
</dbReference>
<dbReference type="GO" id="GO:0006047">
    <property type="term" value="P:UDP-N-acetylglucosamine metabolic process"/>
    <property type="evidence" value="ECO:0007669"/>
    <property type="project" value="TreeGrafter"/>
</dbReference>
<dbReference type="PROSITE" id="PS51278">
    <property type="entry name" value="GATASE_TYPE_2"/>
    <property type="match status" value="1"/>
</dbReference>
<dbReference type="InterPro" id="IPR001347">
    <property type="entry name" value="SIS_dom"/>
</dbReference>
<dbReference type="EC" id="2.6.1.16" evidence="2 8"/>
<evidence type="ECO:0000259" key="10">
    <source>
        <dbReference type="PROSITE" id="PS51464"/>
    </source>
</evidence>
<accession>A0A1G2R3Z9</accession>
<comment type="catalytic activity">
    <reaction evidence="1 8">
        <text>D-fructose 6-phosphate + L-glutamine = D-glucosamine 6-phosphate + L-glutamate</text>
        <dbReference type="Rhea" id="RHEA:13237"/>
        <dbReference type="ChEBI" id="CHEBI:29985"/>
        <dbReference type="ChEBI" id="CHEBI:58359"/>
        <dbReference type="ChEBI" id="CHEBI:58725"/>
        <dbReference type="ChEBI" id="CHEBI:61527"/>
        <dbReference type="EC" id="2.6.1.16"/>
    </reaction>
</comment>
<feature type="initiator methionine" description="Removed" evidence="8">
    <location>
        <position position="1"/>
    </location>
</feature>
<evidence type="ECO:0000256" key="4">
    <source>
        <dbReference type="ARBA" id="ARBA00022576"/>
    </source>
</evidence>
<dbReference type="Proteomes" id="UP000179258">
    <property type="component" value="Unassembled WGS sequence"/>
</dbReference>
<dbReference type="GO" id="GO:0005829">
    <property type="term" value="C:cytosol"/>
    <property type="evidence" value="ECO:0007669"/>
    <property type="project" value="TreeGrafter"/>
</dbReference>
<dbReference type="InterPro" id="IPR017932">
    <property type="entry name" value="GATase_2_dom"/>
</dbReference>
<evidence type="ECO:0000256" key="7">
    <source>
        <dbReference type="ARBA" id="ARBA00022962"/>
    </source>
</evidence>
<dbReference type="InterPro" id="IPR046348">
    <property type="entry name" value="SIS_dom_sf"/>
</dbReference>
<feature type="domain" description="SIS" evidence="10">
    <location>
        <begin position="466"/>
        <end position="607"/>
    </location>
</feature>